<dbReference type="RefSeq" id="WP_211939685.1">
    <property type="nucleotide sequence ID" value="NZ_CP073078.1"/>
</dbReference>
<sequence>MGIAFLYYWPTLMALVSRRSPPQVSEAMLGVIFLSLFVAKTTMGWVGSLYEKMTPAAFWSLDAAIAMAGALSVFALWRLLTPEGPLWAATRSAAASA</sequence>
<evidence type="ECO:0008006" key="4">
    <source>
        <dbReference type="Google" id="ProtNLM"/>
    </source>
</evidence>
<dbReference type="InterPro" id="IPR036259">
    <property type="entry name" value="MFS_trans_sf"/>
</dbReference>
<feature type="transmembrane region" description="Helical" evidence="1">
    <location>
        <begin position="56"/>
        <end position="77"/>
    </location>
</feature>
<dbReference type="AlphaFoldDB" id="A0A975G312"/>
<keyword evidence="1" id="KW-0812">Transmembrane</keyword>
<evidence type="ECO:0000256" key="1">
    <source>
        <dbReference type="SAM" id="Phobius"/>
    </source>
</evidence>
<reference evidence="2" key="1">
    <citation type="submission" date="2021-04" db="EMBL/GenBank/DDBJ databases">
        <title>The complete genome sequence of Caulobacter sp. S6.</title>
        <authorList>
            <person name="Tang Y."/>
            <person name="Ouyang W."/>
            <person name="Liu Q."/>
            <person name="Huang B."/>
            <person name="Guo Z."/>
            <person name="Lei P."/>
        </authorList>
    </citation>
    <scope>NUCLEOTIDE SEQUENCE</scope>
    <source>
        <strain evidence="2">S6</strain>
    </source>
</reference>
<keyword evidence="1" id="KW-0472">Membrane</keyword>
<evidence type="ECO:0000313" key="3">
    <source>
        <dbReference type="Proteomes" id="UP000676409"/>
    </source>
</evidence>
<gene>
    <name evidence="2" type="ORF">KCG34_07095</name>
</gene>
<dbReference type="EMBL" id="CP073078">
    <property type="protein sequence ID" value="QUD89633.1"/>
    <property type="molecule type" value="Genomic_DNA"/>
</dbReference>
<organism evidence="2 3">
    <name type="scientific">Phenylobacterium montanum</name>
    <dbReference type="NCBI Taxonomy" id="2823693"/>
    <lineage>
        <taxon>Bacteria</taxon>
        <taxon>Pseudomonadati</taxon>
        <taxon>Pseudomonadota</taxon>
        <taxon>Alphaproteobacteria</taxon>
        <taxon>Caulobacterales</taxon>
        <taxon>Caulobacteraceae</taxon>
        <taxon>Phenylobacterium</taxon>
    </lineage>
</organism>
<evidence type="ECO:0000313" key="2">
    <source>
        <dbReference type="EMBL" id="QUD89633.1"/>
    </source>
</evidence>
<keyword evidence="1" id="KW-1133">Transmembrane helix</keyword>
<feature type="transmembrane region" description="Helical" evidence="1">
    <location>
        <begin position="27"/>
        <end position="50"/>
    </location>
</feature>
<dbReference type="Proteomes" id="UP000676409">
    <property type="component" value="Chromosome"/>
</dbReference>
<accession>A0A975G312</accession>
<dbReference type="Gene3D" id="1.20.1250.20">
    <property type="entry name" value="MFS general substrate transporter like domains"/>
    <property type="match status" value="1"/>
</dbReference>
<dbReference type="KEGG" id="caul:KCG34_07095"/>
<protein>
    <recommendedName>
        <fullName evidence="4">MFS transporter</fullName>
    </recommendedName>
</protein>
<keyword evidence="3" id="KW-1185">Reference proteome</keyword>
<proteinExistence type="predicted"/>
<name>A0A975G312_9CAUL</name>